<organism evidence="1 2">
    <name type="scientific">Thalassolituus maritimus</name>
    <dbReference type="NCBI Taxonomy" id="484498"/>
    <lineage>
        <taxon>Bacteria</taxon>
        <taxon>Pseudomonadati</taxon>
        <taxon>Pseudomonadota</taxon>
        <taxon>Gammaproteobacteria</taxon>
        <taxon>Oceanospirillales</taxon>
        <taxon>Oceanospirillaceae</taxon>
        <taxon>Thalassolituus</taxon>
    </lineage>
</organism>
<evidence type="ECO:0000313" key="1">
    <source>
        <dbReference type="EMBL" id="SIS98130.1"/>
    </source>
</evidence>
<dbReference type="STRING" id="484498.SAMN05421686_10741"/>
<dbReference type="EMBL" id="FTOH01000007">
    <property type="protein sequence ID" value="SIS98130.1"/>
    <property type="molecule type" value="Genomic_DNA"/>
</dbReference>
<reference evidence="2" key="1">
    <citation type="submission" date="2017-01" db="EMBL/GenBank/DDBJ databases">
        <authorList>
            <person name="Varghese N."/>
            <person name="Submissions S."/>
        </authorList>
    </citation>
    <scope>NUCLEOTIDE SEQUENCE [LARGE SCALE GENOMIC DNA]</scope>
    <source>
        <strain evidence="2">DSM 24913</strain>
    </source>
</reference>
<dbReference type="RefSeq" id="WP_175607904.1">
    <property type="nucleotide sequence ID" value="NZ_FTOH01000007.1"/>
</dbReference>
<dbReference type="Proteomes" id="UP000185639">
    <property type="component" value="Unassembled WGS sequence"/>
</dbReference>
<name>A0A1N7NIL0_9GAMM</name>
<keyword evidence="2" id="KW-1185">Reference proteome</keyword>
<gene>
    <name evidence="1" type="ORF">SAMN05421686_10741</name>
</gene>
<protein>
    <submittedName>
        <fullName evidence="1">Uncharacterized protein</fullName>
    </submittedName>
</protein>
<dbReference type="AlphaFoldDB" id="A0A1N7NIL0"/>
<accession>A0A1N7NIL0</accession>
<proteinExistence type="predicted"/>
<evidence type="ECO:0000313" key="2">
    <source>
        <dbReference type="Proteomes" id="UP000185639"/>
    </source>
</evidence>
<sequence length="46" mass="5729">MLEELEKLQDELERLQTEYALEYDLSMAVRRLDEEINYWMECQEDD</sequence>